<dbReference type="PANTHER" id="PTHR12864">
    <property type="entry name" value="RAN BINDING PROTEIN 9-RELATED"/>
    <property type="match status" value="1"/>
</dbReference>
<protein>
    <recommendedName>
        <fullName evidence="2">CTLH/CRA C-terminal to LisH motif domain-containing protein</fullName>
    </recommendedName>
</protein>
<evidence type="ECO:0000313" key="3">
    <source>
        <dbReference type="EMBL" id="KAJ8496193.1"/>
    </source>
</evidence>
<gene>
    <name evidence="3" type="ORF">ONZ51_g1271</name>
</gene>
<dbReference type="InterPro" id="IPR024964">
    <property type="entry name" value="CTLH/CRA"/>
</dbReference>
<feature type="domain" description="CTLH/CRA C-terminal to LisH motif" evidence="2">
    <location>
        <begin position="84"/>
        <end position="288"/>
    </location>
</feature>
<dbReference type="InterPro" id="IPR006594">
    <property type="entry name" value="LisH"/>
</dbReference>
<proteinExistence type="predicted"/>
<comment type="caution">
    <text evidence="3">The sequence shown here is derived from an EMBL/GenBank/DDBJ whole genome shotgun (WGS) entry which is preliminary data.</text>
</comment>
<evidence type="ECO:0000259" key="2">
    <source>
        <dbReference type="Pfam" id="PF10607"/>
    </source>
</evidence>
<sequence length="368" mass="40847">MAPKSRSASRAKLMNPSSQDLRDLVLDYLMHNCHTNAARAFMRECGVKRADSDGDASMAAVPERVTSEEDLLALEQRIAMGELRKEIRDHILTGRIDEATELLNKHFPSVLSEPMDEDDSEPSGSRRFAYLPATSTDPVHLALNLRIQAFIEAARTIPLPYTPPGSDTPLPCPPLLLASAAKAREGSEEDDDDDEEVTDDATEQANAQLLHRAQSLYSEVNGLTQPTDRAMYLAELGQVGGIIAYPVPERSPLEKYMAQSRREAVAAQIDSAISYRASRPTISRIELYARYTGAIWSMLHDMNINVPPRNKWPANVSLPPSRPIEPKAKEINSIEDVIAAAKKTNEKEAEEVLPRFDLHLFVEPPTDR</sequence>
<dbReference type="AlphaFoldDB" id="A0AAD7U301"/>
<evidence type="ECO:0000313" key="4">
    <source>
        <dbReference type="Proteomes" id="UP001215151"/>
    </source>
</evidence>
<dbReference type="PROSITE" id="PS50896">
    <property type="entry name" value="LISH"/>
    <property type="match status" value="1"/>
</dbReference>
<dbReference type="SMART" id="SM00667">
    <property type="entry name" value="LisH"/>
    <property type="match status" value="1"/>
</dbReference>
<dbReference type="Proteomes" id="UP001215151">
    <property type="component" value="Unassembled WGS sequence"/>
</dbReference>
<name>A0AAD7U301_9APHY</name>
<feature type="compositionally biased region" description="Acidic residues" evidence="1">
    <location>
        <begin position="187"/>
        <end position="201"/>
    </location>
</feature>
<dbReference type="InterPro" id="IPR050618">
    <property type="entry name" value="Ubq-SigPath_Reg"/>
</dbReference>
<accession>A0AAD7U301</accession>
<dbReference type="EMBL" id="JAPEVG010000017">
    <property type="protein sequence ID" value="KAJ8496193.1"/>
    <property type="molecule type" value="Genomic_DNA"/>
</dbReference>
<dbReference type="Pfam" id="PF10607">
    <property type="entry name" value="CTLH"/>
    <property type="match status" value="1"/>
</dbReference>
<organism evidence="3 4">
    <name type="scientific">Trametes cubensis</name>
    <dbReference type="NCBI Taxonomy" id="1111947"/>
    <lineage>
        <taxon>Eukaryota</taxon>
        <taxon>Fungi</taxon>
        <taxon>Dikarya</taxon>
        <taxon>Basidiomycota</taxon>
        <taxon>Agaricomycotina</taxon>
        <taxon>Agaricomycetes</taxon>
        <taxon>Polyporales</taxon>
        <taxon>Polyporaceae</taxon>
        <taxon>Trametes</taxon>
    </lineage>
</organism>
<reference evidence="3" key="1">
    <citation type="submission" date="2022-11" db="EMBL/GenBank/DDBJ databases">
        <title>Genome Sequence of Cubamyces cubensis.</title>
        <authorList>
            <person name="Buettner E."/>
        </authorList>
    </citation>
    <scope>NUCLEOTIDE SEQUENCE</scope>
    <source>
        <strain evidence="3">MPL-01</strain>
    </source>
</reference>
<evidence type="ECO:0000256" key="1">
    <source>
        <dbReference type="SAM" id="MobiDB-lite"/>
    </source>
</evidence>
<feature type="region of interest" description="Disordered" evidence="1">
    <location>
        <begin position="181"/>
        <end position="201"/>
    </location>
</feature>
<keyword evidence="4" id="KW-1185">Reference proteome</keyword>